<organism evidence="2 3">
    <name type="scientific">Plasmodium vivax</name>
    <name type="common">malaria parasite P. vivax</name>
    <dbReference type="NCBI Taxonomy" id="5855"/>
    <lineage>
        <taxon>Eukaryota</taxon>
        <taxon>Sar</taxon>
        <taxon>Alveolata</taxon>
        <taxon>Apicomplexa</taxon>
        <taxon>Aconoidasida</taxon>
        <taxon>Haemosporida</taxon>
        <taxon>Plasmodiidae</taxon>
        <taxon>Plasmodium</taxon>
        <taxon>Plasmodium (Plasmodium)</taxon>
    </lineage>
</organism>
<reference evidence="2 3" key="1">
    <citation type="submission" date="2016-07" db="EMBL/GenBank/DDBJ databases">
        <authorList>
            <consortium name="Pathogen Informatics"/>
        </authorList>
    </citation>
    <scope>NUCLEOTIDE SEQUENCE [LARGE SCALE GENOMIC DNA]</scope>
</reference>
<evidence type="ECO:0000313" key="3">
    <source>
        <dbReference type="Proteomes" id="UP000305196"/>
    </source>
</evidence>
<dbReference type="Pfam" id="PF05795">
    <property type="entry name" value="Plasmodium_Vir"/>
    <property type="match status" value="1"/>
</dbReference>
<feature type="transmembrane region" description="Helical" evidence="1">
    <location>
        <begin position="243"/>
        <end position="265"/>
    </location>
</feature>
<protein>
    <submittedName>
        <fullName evidence="2">VIR protein</fullName>
    </submittedName>
</protein>
<keyword evidence="1" id="KW-0812">Transmembrane</keyword>
<proteinExistence type="predicted"/>
<dbReference type="Proteomes" id="UP000305196">
    <property type="component" value="Unassembled WGS sequence"/>
</dbReference>
<dbReference type="EMBL" id="FLYI01000266">
    <property type="protein sequence ID" value="SCA60547.1"/>
    <property type="molecule type" value="Genomic_DNA"/>
</dbReference>
<keyword evidence="1" id="KW-1133">Transmembrane helix</keyword>
<dbReference type="InterPro" id="IPR008780">
    <property type="entry name" value="Plasmodium_Vir"/>
</dbReference>
<sequence length="317" mass="36947">MTPVQEKTKELYDFFEEIGRYIIDGKTIEHTLDKIETPQGCTSFSETWGNRLGNKEMAKNICNIFISIYNKLKSGSKNYRQGSNYKKDFTFLNYWVNWYIHGKINQNNVLSDFYNSIDSQNLLEDTYDVSNNPIYDIEKNDLYKLNILYSLYENYSKLNDIIKNKFEANKHSLSTLSTACCPDYIKASYMCNNDNKDNNPIFCEKLNIFKSKYEEEIYKKVNQKGSDFSNHFVKLEECPNTKIITTAVTGSIVGLIPLLGVLYKFTPMGQVLRSKIGILNNDISNNDEEMTKMSLMEQENEQLKFQQGRYNIKYQSV</sequence>
<name>A0A1G4EE24_PLAVI</name>
<evidence type="ECO:0000313" key="2">
    <source>
        <dbReference type="EMBL" id="SCA60547.1"/>
    </source>
</evidence>
<dbReference type="VEuPathDB" id="PlasmoDB:PVP01_0002290"/>
<gene>
    <name evidence="2" type="ORF">PVC01_000081100</name>
</gene>
<dbReference type="VEuPathDB" id="PlasmoDB:PVW1_140082100"/>
<evidence type="ECO:0000256" key="1">
    <source>
        <dbReference type="SAM" id="Phobius"/>
    </source>
</evidence>
<dbReference type="VEuPathDB" id="PlasmoDB:PVX_042690"/>
<accession>A0A1G4EE24</accession>
<keyword evidence="1" id="KW-0472">Membrane</keyword>
<dbReference type="AlphaFoldDB" id="A0A1G4EE24"/>
<dbReference type="VEuPathDB" id="PlasmoDB:PVPAM_000019000"/>